<keyword evidence="3" id="KW-1185">Reference proteome</keyword>
<dbReference type="EMBL" id="AVPF01000014">
    <property type="protein sequence ID" value="KGX89592.1"/>
    <property type="molecule type" value="Genomic_DNA"/>
</dbReference>
<proteinExistence type="predicted"/>
<evidence type="ECO:0000256" key="1">
    <source>
        <dbReference type="SAM" id="Phobius"/>
    </source>
</evidence>
<protein>
    <submittedName>
        <fullName evidence="2">Uncharacterized protein</fullName>
    </submittedName>
</protein>
<sequence length="133" mass="15128">MRAYLSVFLIFIVYVISGFLLGASPFKTYFPSLSVILGGIALALAFMNGRKIQESRTIMFWLFWIVFTSFPGILFILFMKSNAKSFLFPWQLGIWGIYVPAIIMIVQAIYMIVLRVIAPYNTMDTTSTSKLLS</sequence>
<gene>
    <name evidence="2" type="ORF">N783_05560</name>
</gene>
<evidence type="ECO:0000313" key="2">
    <source>
        <dbReference type="EMBL" id="KGX89592.1"/>
    </source>
</evidence>
<feature type="transmembrane region" description="Helical" evidence="1">
    <location>
        <begin position="58"/>
        <end position="78"/>
    </location>
</feature>
<organism evidence="2 3">
    <name type="scientific">Pontibacillus marinus BH030004 = DSM 16465</name>
    <dbReference type="NCBI Taxonomy" id="1385511"/>
    <lineage>
        <taxon>Bacteria</taxon>
        <taxon>Bacillati</taxon>
        <taxon>Bacillota</taxon>
        <taxon>Bacilli</taxon>
        <taxon>Bacillales</taxon>
        <taxon>Bacillaceae</taxon>
        <taxon>Pontibacillus</taxon>
    </lineage>
</organism>
<accession>A0A0A5I158</accession>
<dbReference type="STRING" id="1385511.GCA_000425225_01225"/>
<evidence type="ECO:0000313" key="3">
    <source>
        <dbReference type="Proteomes" id="UP000030403"/>
    </source>
</evidence>
<comment type="caution">
    <text evidence="2">The sequence shown here is derived from an EMBL/GenBank/DDBJ whole genome shotgun (WGS) entry which is preliminary data.</text>
</comment>
<dbReference type="RefSeq" id="WP_027445581.1">
    <property type="nucleotide sequence ID" value="NZ_AULJ01000012.1"/>
</dbReference>
<name>A0A0A5I158_9BACI</name>
<reference evidence="2 3" key="1">
    <citation type="submission" date="2013-08" db="EMBL/GenBank/DDBJ databases">
        <authorList>
            <person name="Huang J."/>
            <person name="Wang G."/>
        </authorList>
    </citation>
    <scope>NUCLEOTIDE SEQUENCE [LARGE SCALE GENOMIC DNA]</scope>
    <source>
        <strain evidence="2 3">BH030004</strain>
    </source>
</reference>
<dbReference type="Proteomes" id="UP000030403">
    <property type="component" value="Unassembled WGS sequence"/>
</dbReference>
<feature type="transmembrane region" description="Helical" evidence="1">
    <location>
        <begin position="7"/>
        <end position="23"/>
    </location>
</feature>
<feature type="transmembrane region" description="Helical" evidence="1">
    <location>
        <begin position="29"/>
        <end position="46"/>
    </location>
</feature>
<keyword evidence="1" id="KW-0812">Transmembrane</keyword>
<keyword evidence="1" id="KW-1133">Transmembrane helix</keyword>
<dbReference type="AlphaFoldDB" id="A0A0A5I158"/>
<feature type="transmembrane region" description="Helical" evidence="1">
    <location>
        <begin position="90"/>
        <end position="113"/>
    </location>
</feature>
<keyword evidence="1" id="KW-0472">Membrane</keyword>